<evidence type="ECO:0000313" key="7">
    <source>
        <dbReference type="Proteomes" id="UP001243989"/>
    </source>
</evidence>
<dbReference type="AlphaFoldDB" id="A0AAI9ZLY2"/>
<name>A0AAI9ZLY2_9PEZI</name>
<keyword evidence="7" id="KW-1185">Reference proteome</keyword>
<evidence type="ECO:0000256" key="3">
    <source>
        <dbReference type="SAM" id="MobiDB-lite"/>
    </source>
</evidence>
<feature type="chain" id="PRO_5042495227" description="Kelch repeat-containing protein" evidence="5">
    <location>
        <begin position="25"/>
        <end position="568"/>
    </location>
</feature>
<dbReference type="RefSeq" id="XP_060441711.1">
    <property type="nucleotide sequence ID" value="XM_060595432.1"/>
</dbReference>
<comment type="caution">
    <text evidence="6">The sequence shown here is derived from an EMBL/GenBank/DDBJ whole genome shotgun (WGS) entry which is preliminary data.</text>
</comment>
<evidence type="ECO:0008006" key="8">
    <source>
        <dbReference type="Google" id="ProtNLM"/>
    </source>
</evidence>
<accession>A0AAI9ZLY2</accession>
<feature type="compositionally biased region" description="Basic and acidic residues" evidence="3">
    <location>
        <begin position="557"/>
        <end position="568"/>
    </location>
</feature>
<keyword evidence="4" id="KW-0812">Transmembrane</keyword>
<keyword evidence="1" id="KW-0880">Kelch repeat</keyword>
<feature type="region of interest" description="Disordered" evidence="3">
    <location>
        <begin position="538"/>
        <end position="568"/>
    </location>
</feature>
<gene>
    <name evidence="6" type="ORF">BDP81DRAFT_496323</name>
</gene>
<evidence type="ECO:0000256" key="5">
    <source>
        <dbReference type="SAM" id="SignalP"/>
    </source>
</evidence>
<dbReference type="PANTHER" id="PTHR46228:SF2">
    <property type="entry name" value="KELCH REPEAT PROTEIN (AFU_ORTHOLOGUE AFUA_4G14350)"/>
    <property type="match status" value="1"/>
</dbReference>
<dbReference type="PANTHER" id="PTHR46228">
    <property type="entry name" value="KELCH DOMAIN-CONTAINING PROTEIN"/>
    <property type="match status" value="1"/>
</dbReference>
<organism evidence="6 7">
    <name type="scientific">Colletotrichum phormii</name>
    <dbReference type="NCBI Taxonomy" id="359342"/>
    <lineage>
        <taxon>Eukaryota</taxon>
        <taxon>Fungi</taxon>
        <taxon>Dikarya</taxon>
        <taxon>Ascomycota</taxon>
        <taxon>Pezizomycotina</taxon>
        <taxon>Sordariomycetes</taxon>
        <taxon>Hypocreomycetidae</taxon>
        <taxon>Glomerellales</taxon>
        <taxon>Glomerellaceae</taxon>
        <taxon>Colletotrichum</taxon>
        <taxon>Colletotrichum acutatum species complex</taxon>
    </lineage>
</organism>
<feature type="compositionally biased region" description="Polar residues" evidence="3">
    <location>
        <begin position="541"/>
        <end position="555"/>
    </location>
</feature>
<dbReference type="Gene3D" id="2.120.10.80">
    <property type="entry name" value="Kelch-type beta propeller"/>
    <property type="match status" value="1"/>
</dbReference>
<dbReference type="GeneID" id="85480294"/>
<keyword evidence="4" id="KW-1133">Transmembrane helix</keyword>
<keyword evidence="4" id="KW-0472">Membrane</keyword>
<dbReference type="InterPro" id="IPR015915">
    <property type="entry name" value="Kelch-typ_b-propeller"/>
</dbReference>
<evidence type="ECO:0000256" key="2">
    <source>
        <dbReference type="ARBA" id="ARBA00022737"/>
    </source>
</evidence>
<evidence type="ECO:0000256" key="1">
    <source>
        <dbReference type="ARBA" id="ARBA00022441"/>
    </source>
</evidence>
<reference evidence="6" key="1">
    <citation type="submission" date="2021-06" db="EMBL/GenBank/DDBJ databases">
        <title>Comparative genomics, transcriptomics and evolutionary studies reveal genomic signatures of adaptation to plant cell wall in hemibiotrophic fungi.</title>
        <authorList>
            <consortium name="DOE Joint Genome Institute"/>
            <person name="Baroncelli R."/>
            <person name="Diaz J.F."/>
            <person name="Benocci T."/>
            <person name="Peng M."/>
            <person name="Battaglia E."/>
            <person name="Haridas S."/>
            <person name="Andreopoulos W."/>
            <person name="Labutti K."/>
            <person name="Pangilinan J."/>
            <person name="Floch G.L."/>
            <person name="Makela M.R."/>
            <person name="Henrissat B."/>
            <person name="Grigoriev I.V."/>
            <person name="Crouch J.A."/>
            <person name="De Vries R.P."/>
            <person name="Sukno S.A."/>
            <person name="Thon M.R."/>
        </authorList>
    </citation>
    <scope>NUCLEOTIDE SEQUENCE</scope>
    <source>
        <strain evidence="6">CBS 102054</strain>
    </source>
</reference>
<keyword evidence="2" id="KW-0677">Repeat</keyword>
<sequence length="568" mass="63423">MISCHFISCSLLLLVFPFRWAVKAWEISDVPAPDLFLRRGLANVAVFGNFLYIDGGEVSQLDAEGKPYTLNNNTRGSQAMNSTLSIDLSKSWSTTNVTLREIPKEPHGMDRQALWKREDTNSLYIWGGHGPNTGRLLDESLSTGFWRFQTDGAGGGQWSKETPINPTEFKELQRSEDGAFASTPEGGFWFGGSADLRTRLNRTDGKTNTAVQPTPGMVHYDWRTNQWSNETEEFKAAFPPFGTMKGAKALYVPNYGTSGLVFLLGGFMSTLEPFEDGRNSVYGWMDFSKITFMDPVSKKWFSQNATGPAPTRRQWFCMVGVEGKSSYEIFVFGGVAEYKDTPYDDVFVLSLPGFVWKQVLYDSRFPRTEHHCGVIGKRQMVIVGGRNTTKTSQENVAGWALPDPWPQGLGLFDMKEWIWKSEYNATAEKYESHQEIESWYREIGTASVTWSSDEAKSFFLPKSEAISAGAIAGAVVGAVAGVALLVLMVYWAIRRSRKRPETKPVMGLSLPEERGVKDKAVYSLIQLGEMDARPCRVEMAANSSPQSELPGSQSHAVELDARQDHNRL</sequence>
<feature type="signal peptide" evidence="5">
    <location>
        <begin position="1"/>
        <end position="24"/>
    </location>
</feature>
<evidence type="ECO:0000313" key="6">
    <source>
        <dbReference type="EMBL" id="KAK1625716.1"/>
    </source>
</evidence>
<feature type="transmembrane region" description="Helical" evidence="4">
    <location>
        <begin position="466"/>
        <end position="493"/>
    </location>
</feature>
<dbReference type="SUPFAM" id="SSF117281">
    <property type="entry name" value="Kelch motif"/>
    <property type="match status" value="1"/>
</dbReference>
<proteinExistence type="predicted"/>
<protein>
    <recommendedName>
        <fullName evidence="8">Kelch repeat-containing protein</fullName>
    </recommendedName>
</protein>
<keyword evidence="5" id="KW-0732">Signal</keyword>
<dbReference type="Proteomes" id="UP001243989">
    <property type="component" value="Unassembled WGS sequence"/>
</dbReference>
<dbReference type="EMBL" id="JAHMHQ010000019">
    <property type="protein sequence ID" value="KAK1625716.1"/>
    <property type="molecule type" value="Genomic_DNA"/>
</dbReference>
<evidence type="ECO:0000256" key="4">
    <source>
        <dbReference type="SAM" id="Phobius"/>
    </source>
</evidence>